<accession>A0A9P4HYR4</accession>
<keyword evidence="12" id="KW-1185">Reference proteome</keyword>
<evidence type="ECO:0000256" key="7">
    <source>
        <dbReference type="ARBA" id="ARBA00023157"/>
    </source>
</evidence>
<evidence type="ECO:0000256" key="8">
    <source>
        <dbReference type="RuleBase" id="RU371123"/>
    </source>
</evidence>
<keyword evidence="3 8" id="KW-0285">Flavoprotein</keyword>
<dbReference type="Gene3D" id="1.20.120.310">
    <property type="entry name" value="ERV/ALR sulfhydryl oxidase domain"/>
    <property type="match status" value="1"/>
</dbReference>
<feature type="compositionally biased region" description="Low complexity" evidence="9">
    <location>
        <begin position="8"/>
        <end position="34"/>
    </location>
</feature>
<evidence type="ECO:0000256" key="5">
    <source>
        <dbReference type="ARBA" id="ARBA00023002"/>
    </source>
</evidence>
<evidence type="ECO:0000256" key="1">
    <source>
        <dbReference type="ARBA" id="ARBA00001974"/>
    </source>
</evidence>
<feature type="region of interest" description="Disordered" evidence="9">
    <location>
        <begin position="1"/>
        <end position="34"/>
    </location>
</feature>
<evidence type="ECO:0000313" key="11">
    <source>
        <dbReference type="EMBL" id="KAF2088519.1"/>
    </source>
</evidence>
<feature type="domain" description="ERV/ALR sulfhydryl oxidase" evidence="10">
    <location>
        <begin position="91"/>
        <end position="193"/>
    </location>
</feature>
<dbReference type="InterPro" id="IPR039799">
    <property type="entry name" value="ALR/ERV"/>
</dbReference>
<keyword evidence="7" id="KW-1015">Disulfide bond</keyword>
<dbReference type="PANTHER" id="PTHR12645">
    <property type="entry name" value="ALR/ERV"/>
    <property type="match status" value="1"/>
</dbReference>
<keyword evidence="4 8" id="KW-0274">FAD</keyword>
<keyword evidence="6" id="KW-0496">Mitochondrion</keyword>
<dbReference type="GO" id="GO:0016971">
    <property type="term" value="F:flavin-dependent sulfhydryl oxidase activity"/>
    <property type="evidence" value="ECO:0007669"/>
    <property type="project" value="InterPro"/>
</dbReference>
<dbReference type="GO" id="GO:0050660">
    <property type="term" value="F:flavin adenine dinucleotide binding"/>
    <property type="evidence" value="ECO:0007669"/>
    <property type="project" value="TreeGrafter"/>
</dbReference>
<feature type="compositionally biased region" description="Low complexity" evidence="9">
    <location>
        <begin position="69"/>
        <end position="89"/>
    </location>
</feature>
<protein>
    <recommendedName>
        <fullName evidence="8">Sulfhydryl oxidase</fullName>
        <ecNumber evidence="8">1.8.3.2</ecNumber>
    </recommendedName>
</protein>
<dbReference type="Gene3D" id="4.10.320.60">
    <property type="match status" value="1"/>
</dbReference>
<reference evidence="11" key="1">
    <citation type="journal article" date="2020" name="Stud. Mycol.">
        <title>101 Dothideomycetes genomes: a test case for predicting lifestyles and emergence of pathogens.</title>
        <authorList>
            <person name="Haridas S."/>
            <person name="Albert R."/>
            <person name="Binder M."/>
            <person name="Bloem J."/>
            <person name="Labutti K."/>
            <person name="Salamov A."/>
            <person name="Andreopoulos B."/>
            <person name="Baker S."/>
            <person name="Barry K."/>
            <person name="Bills G."/>
            <person name="Bluhm B."/>
            <person name="Cannon C."/>
            <person name="Castanera R."/>
            <person name="Culley D."/>
            <person name="Daum C."/>
            <person name="Ezra D."/>
            <person name="Gonzalez J."/>
            <person name="Henrissat B."/>
            <person name="Kuo A."/>
            <person name="Liang C."/>
            <person name="Lipzen A."/>
            <person name="Lutzoni F."/>
            <person name="Magnuson J."/>
            <person name="Mondo S."/>
            <person name="Nolan M."/>
            <person name="Ohm R."/>
            <person name="Pangilinan J."/>
            <person name="Park H.-J."/>
            <person name="Ramirez L."/>
            <person name="Alfaro M."/>
            <person name="Sun H."/>
            <person name="Tritt A."/>
            <person name="Yoshinaga Y."/>
            <person name="Zwiers L.-H."/>
            <person name="Turgeon B."/>
            <person name="Goodwin S."/>
            <person name="Spatafora J."/>
            <person name="Crous P."/>
            <person name="Grigoriev I."/>
        </authorList>
    </citation>
    <scope>NUCLEOTIDE SEQUENCE</scope>
    <source>
        <strain evidence="11">CBS 121410</strain>
    </source>
</reference>
<name>A0A9P4HYR4_9PEZI</name>
<dbReference type="PROSITE" id="PS51324">
    <property type="entry name" value="ERV_ALR"/>
    <property type="match status" value="1"/>
</dbReference>
<comment type="catalytic activity">
    <reaction evidence="8">
        <text>2 R'C(R)SH + O2 = R'C(R)S-S(R)CR' + H2O2</text>
        <dbReference type="Rhea" id="RHEA:17357"/>
        <dbReference type="ChEBI" id="CHEBI:15379"/>
        <dbReference type="ChEBI" id="CHEBI:16240"/>
        <dbReference type="ChEBI" id="CHEBI:16520"/>
        <dbReference type="ChEBI" id="CHEBI:17412"/>
        <dbReference type="EC" id="1.8.3.2"/>
    </reaction>
</comment>
<evidence type="ECO:0000256" key="4">
    <source>
        <dbReference type="ARBA" id="ARBA00022827"/>
    </source>
</evidence>
<dbReference type="EMBL" id="ML978716">
    <property type="protein sequence ID" value="KAF2088519.1"/>
    <property type="molecule type" value="Genomic_DNA"/>
</dbReference>
<evidence type="ECO:0000256" key="6">
    <source>
        <dbReference type="ARBA" id="ARBA00023128"/>
    </source>
</evidence>
<dbReference type="OrthoDB" id="17199at2759"/>
<comment type="caution">
    <text evidence="11">The sequence shown here is derived from an EMBL/GenBank/DDBJ whole genome shotgun (WGS) entry which is preliminary data.</text>
</comment>
<proteinExistence type="predicted"/>
<dbReference type="SUPFAM" id="SSF69000">
    <property type="entry name" value="FAD-dependent thiol oxidase"/>
    <property type="match status" value="1"/>
</dbReference>
<evidence type="ECO:0000256" key="9">
    <source>
        <dbReference type="SAM" id="MobiDB-lite"/>
    </source>
</evidence>
<dbReference type="PANTHER" id="PTHR12645:SF0">
    <property type="entry name" value="FAD-LINKED SULFHYDRYL OXIDASE ALR"/>
    <property type="match status" value="1"/>
</dbReference>
<dbReference type="Proteomes" id="UP000799776">
    <property type="component" value="Unassembled WGS sequence"/>
</dbReference>
<gene>
    <name evidence="11" type="ORF">K490DRAFT_72925</name>
</gene>
<dbReference type="InterPro" id="IPR036774">
    <property type="entry name" value="ERV/ALR_sulphydryl_oxid_sf"/>
</dbReference>
<dbReference type="Pfam" id="PF04777">
    <property type="entry name" value="Evr1_Alr"/>
    <property type="match status" value="1"/>
</dbReference>
<comment type="cofactor">
    <cofactor evidence="1 8">
        <name>FAD</name>
        <dbReference type="ChEBI" id="CHEBI:57692"/>
    </cofactor>
</comment>
<keyword evidence="5 8" id="KW-0560">Oxidoreductase</keyword>
<evidence type="ECO:0000313" key="12">
    <source>
        <dbReference type="Proteomes" id="UP000799776"/>
    </source>
</evidence>
<comment type="subcellular location">
    <subcellularLocation>
        <location evidence="2">Mitochondrion intermembrane space</location>
    </subcellularLocation>
</comment>
<sequence>MPAQPLDATPAQQQAHNATTHQQQDESAAAAAAAAPKKFPKGVVLGADGKPCRSCTSFASWAAMTKNQTTTPTTTTTTTTTTPTPTAPTDCPPDVEALGRSTWTLLHSITATYPRTPPPSLQAQTRTFISALAQLYPCWTCASDFQAWLREDGNAPRVSSRDEFGRWMCEAHNAVNVKLGKRVFDCERWEERWRTGWADGRCG</sequence>
<organism evidence="11 12">
    <name type="scientific">Saccharata proteae CBS 121410</name>
    <dbReference type="NCBI Taxonomy" id="1314787"/>
    <lineage>
        <taxon>Eukaryota</taxon>
        <taxon>Fungi</taxon>
        <taxon>Dikarya</taxon>
        <taxon>Ascomycota</taxon>
        <taxon>Pezizomycotina</taxon>
        <taxon>Dothideomycetes</taxon>
        <taxon>Dothideomycetes incertae sedis</taxon>
        <taxon>Botryosphaeriales</taxon>
        <taxon>Saccharataceae</taxon>
        <taxon>Saccharata</taxon>
    </lineage>
</organism>
<feature type="region of interest" description="Disordered" evidence="9">
    <location>
        <begin position="68"/>
        <end position="90"/>
    </location>
</feature>
<evidence type="ECO:0000259" key="10">
    <source>
        <dbReference type="PROSITE" id="PS51324"/>
    </source>
</evidence>
<dbReference type="EC" id="1.8.3.2" evidence="8"/>
<dbReference type="AlphaFoldDB" id="A0A9P4HYR4"/>
<evidence type="ECO:0000256" key="3">
    <source>
        <dbReference type="ARBA" id="ARBA00022630"/>
    </source>
</evidence>
<evidence type="ECO:0000256" key="2">
    <source>
        <dbReference type="ARBA" id="ARBA00004569"/>
    </source>
</evidence>
<dbReference type="FunFam" id="1.20.120.310:FF:000003">
    <property type="entry name" value="Sulfhydryl oxidase"/>
    <property type="match status" value="1"/>
</dbReference>
<dbReference type="InterPro" id="IPR017905">
    <property type="entry name" value="ERV/ALR_sulphydryl_oxidase"/>
</dbReference>
<dbReference type="FunFam" id="4.10.320.60:FF:000002">
    <property type="entry name" value="Sulfhydryl oxidase"/>
    <property type="match status" value="1"/>
</dbReference>
<dbReference type="GO" id="GO:0005758">
    <property type="term" value="C:mitochondrial intermembrane space"/>
    <property type="evidence" value="ECO:0007669"/>
    <property type="project" value="UniProtKB-SubCell"/>
</dbReference>